<gene>
    <name evidence="3" type="ORF">BGZ95_002859</name>
</gene>
<feature type="compositionally biased region" description="Low complexity" evidence="1">
    <location>
        <begin position="686"/>
        <end position="695"/>
    </location>
</feature>
<evidence type="ECO:0000256" key="2">
    <source>
        <dbReference type="SAM" id="Phobius"/>
    </source>
</evidence>
<evidence type="ECO:0000313" key="4">
    <source>
        <dbReference type="Proteomes" id="UP001194580"/>
    </source>
</evidence>
<dbReference type="EMBL" id="JAAAIL010001623">
    <property type="protein sequence ID" value="KAG0267377.1"/>
    <property type="molecule type" value="Genomic_DNA"/>
</dbReference>
<feature type="compositionally biased region" description="Low complexity" evidence="1">
    <location>
        <begin position="825"/>
        <end position="850"/>
    </location>
</feature>
<proteinExistence type="predicted"/>
<dbReference type="AlphaFoldDB" id="A0AAD4D4Z7"/>
<feature type="region of interest" description="Disordered" evidence="1">
    <location>
        <begin position="522"/>
        <end position="897"/>
    </location>
</feature>
<keyword evidence="4" id="KW-1185">Reference proteome</keyword>
<name>A0AAD4D4Z7_9FUNG</name>
<comment type="caution">
    <text evidence="3">The sequence shown here is derived from an EMBL/GenBank/DDBJ whole genome shotgun (WGS) entry which is preliminary data.</text>
</comment>
<feature type="compositionally biased region" description="Low complexity" evidence="1">
    <location>
        <begin position="574"/>
        <end position="589"/>
    </location>
</feature>
<feature type="compositionally biased region" description="Polar residues" evidence="1">
    <location>
        <begin position="522"/>
        <end position="531"/>
    </location>
</feature>
<feature type="compositionally biased region" description="Polar residues" evidence="1">
    <location>
        <begin position="596"/>
        <end position="633"/>
    </location>
</feature>
<sequence length="897" mass="96320">MAALPTFLSSCIAPDSDGQNAFLFGVPSPGTLEAHRINLSNPLTPTSTLVSSTTSSTGNGKWDASASLGCYAYLGDTPSAIPTSPPAANSTAPLASPPPFPPPITIIQFGNTIQTQFFPNGTWVNFESTTEATVDYLSPKLFSPVGSTNGWNWFLGRAAGQPKTWRSIRIASRTEAGSKDLTVAGSEPLLTVGAIAPDINNFGNGHLFFIDQSGSSGSIHRTTGNKRPIANLTATDTLVTLSKSSPLNMNSNTLTVDAVPVTSAFAAFILDKSDQGVVSVYSIDPRISTLTLTRTSVKGFSPLFQPTQSFTSLNSRIVVYGGAVPNAIHIFDVISGTWTGPALVDPAAAAASPNTNGLSMGIIGGIAAAAVVLLIVAGLVVWRIRRRRRTPKNTVNIPPSTNDDIKVPVNDNTIDLKMLENKSQSRFDDRKQDGSAPLTPTTALPSMPGTPVSQYKRHSSQQRRPGGVSRHASAYSIRSDGSTSRVYLAGPATVIPSTPSIPSAYSTVNLQQLQNAAAVYRSTSAPGTPNPRSADPPSRKGSAYKFSVPNDYDDRQPLHHHESSEEQQAYLQMSGKSSPSASPVSLNGSRLLEEASSMTLGNNHSHSHSLPSDQSRSDTSGNYPRPSFTSSHPASPKQPRPSTSTLDSEYHSQSSQQSQQQQVNPSSRSASRPRKKRADGAEPLVSPTSPTTPKESSSRYVDRRDSGSYKVEYRDTSSQQQQQQQRQYAHSNPTTPTSPYTPTTSSRLAPPHQATTSLSPSPTPSDTDTKFADSFPIPPKMIVPKKHKRAAPTPPSTGASGPNSPTTSVMPNQPTSSRTNRDQRQQQLQQQFQWLEEQYQQQQQQHQQQQMPSPSGRDGVESVAGSVGTMSPKTPKLVSLPRPIPRERERERERNRD</sequence>
<keyword evidence="2" id="KW-0812">Transmembrane</keyword>
<evidence type="ECO:0000256" key="1">
    <source>
        <dbReference type="SAM" id="MobiDB-lite"/>
    </source>
</evidence>
<dbReference type="Proteomes" id="UP001194580">
    <property type="component" value="Unassembled WGS sequence"/>
</dbReference>
<feature type="compositionally biased region" description="Low complexity" evidence="1">
    <location>
        <begin position="719"/>
        <end position="746"/>
    </location>
</feature>
<keyword evidence="2" id="KW-0472">Membrane</keyword>
<organism evidence="3 4">
    <name type="scientific">Linnemannia exigua</name>
    <dbReference type="NCBI Taxonomy" id="604196"/>
    <lineage>
        <taxon>Eukaryota</taxon>
        <taxon>Fungi</taxon>
        <taxon>Fungi incertae sedis</taxon>
        <taxon>Mucoromycota</taxon>
        <taxon>Mortierellomycotina</taxon>
        <taxon>Mortierellomycetes</taxon>
        <taxon>Mortierellales</taxon>
        <taxon>Mortierellaceae</taxon>
        <taxon>Linnemannia</taxon>
    </lineage>
</organism>
<feature type="compositionally biased region" description="Basic and acidic residues" evidence="1">
    <location>
        <begin position="884"/>
        <end position="897"/>
    </location>
</feature>
<feature type="transmembrane region" description="Helical" evidence="2">
    <location>
        <begin position="358"/>
        <end position="382"/>
    </location>
</feature>
<feature type="compositionally biased region" description="Low complexity" evidence="1">
    <location>
        <begin position="652"/>
        <end position="670"/>
    </location>
</feature>
<feature type="compositionally biased region" description="Basic and acidic residues" evidence="1">
    <location>
        <begin position="552"/>
        <end position="564"/>
    </location>
</feature>
<protein>
    <submittedName>
        <fullName evidence="3">Uncharacterized protein</fullName>
    </submittedName>
</protein>
<evidence type="ECO:0000313" key="3">
    <source>
        <dbReference type="EMBL" id="KAG0267377.1"/>
    </source>
</evidence>
<reference evidence="3" key="1">
    <citation type="journal article" date="2020" name="Fungal Divers.">
        <title>Resolving the Mortierellaceae phylogeny through synthesis of multi-gene phylogenetics and phylogenomics.</title>
        <authorList>
            <person name="Vandepol N."/>
            <person name="Liber J."/>
            <person name="Desiro A."/>
            <person name="Na H."/>
            <person name="Kennedy M."/>
            <person name="Barry K."/>
            <person name="Grigoriev I.V."/>
            <person name="Miller A.N."/>
            <person name="O'Donnell K."/>
            <person name="Stajich J.E."/>
            <person name="Bonito G."/>
        </authorList>
    </citation>
    <scope>NUCLEOTIDE SEQUENCE</scope>
    <source>
        <strain evidence="3">NRRL 28262</strain>
    </source>
</reference>
<feature type="compositionally biased region" description="Basic and acidic residues" evidence="1">
    <location>
        <begin position="423"/>
        <end position="433"/>
    </location>
</feature>
<accession>A0AAD4D4Z7</accession>
<feature type="compositionally biased region" description="Basic and acidic residues" evidence="1">
    <location>
        <begin position="696"/>
        <end position="715"/>
    </location>
</feature>
<feature type="compositionally biased region" description="Low complexity" evidence="1">
    <location>
        <begin position="755"/>
        <end position="766"/>
    </location>
</feature>
<feature type="compositionally biased region" description="Polar residues" evidence="1">
    <location>
        <begin position="796"/>
        <end position="818"/>
    </location>
</feature>
<keyword evidence="2" id="KW-1133">Transmembrane helix</keyword>
<feature type="region of interest" description="Disordered" evidence="1">
    <location>
        <begin position="423"/>
        <end position="482"/>
    </location>
</feature>